<sequence length="207" mass="22702">MLQTDRMPQSNDAAKPVADSILTSAAALFSRRGYDAVGIRDLAEAVGLSTSTLYHYYATKQDILFAIVNRFLTEFSGRLVAGLRDHAVPPRDRLLRAVDDHIAMTVTRREELLVGSPILNALSDEQRSRIAALRREYRDAVRDVIAEAAAAGQFRVADPLLTAMAMLDMLDGIRSWYHPEAPLSLEALSVHYRAYALALCQSGGDGG</sequence>
<dbReference type="Gene3D" id="1.10.357.10">
    <property type="entry name" value="Tetracycline Repressor, domain 2"/>
    <property type="match status" value="1"/>
</dbReference>
<evidence type="ECO:0000313" key="7">
    <source>
        <dbReference type="Proteomes" id="UP001500620"/>
    </source>
</evidence>
<name>A0ABP8DUH2_9ACTN</name>
<dbReference type="Pfam" id="PF17932">
    <property type="entry name" value="TetR_C_24"/>
    <property type="match status" value="1"/>
</dbReference>
<keyword evidence="7" id="KW-1185">Reference proteome</keyword>
<dbReference type="InterPro" id="IPR009057">
    <property type="entry name" value="Homeodomain-like_sf"/>
</dbReference>
<evidence type="ECO:0000256" key="1">
    <source>
        <dbReference type="ARBA" id="ARBA00023015"/>
    </source>
</evidence>
<dbReference type="RefSeq" id="WP_345143146.1">
    <property type="nucleotide sequence ID" value="NZ_BAABAT010000072.1"/>
</dbReference>
<dbReference type="Pfam" id="PF00440">
    <property type="entry name" value="TetR_N"/>
    <property type="match status" value="1"/>
</dbReference>
<dbReference type="SUPFAM" id="SSF48498">
    <property type="entry name" value="Tetracyclin repressor-like, C-terminal domain"/>
    <property type="match status" value="1"/>
</dbReference>
<keyword evidence="3" id="KW-0804">Transcription</keyword>
<dbReference type="PANTHER" id="PTHR30055:SF240">
    <property type="entry name" value="HTH-TYPE TRANSCRIPTIONAL REGULATOR ACRR"/>
    <property type="match status" value="1"/>
</dbReference>
<dbReference type="EMBL" id="BAABAT010000072">
    <property type="protein sequence ID" value="GAA4263571.1"/>
    <property type="molecule type" value="Genomic_DNA"/>
</dbReference>
<dbReference type="InterPro" id="IPR036271">
    <property type="entry name" value="Tet_transcr_reg_TetR-rel_C_sf"/>
</dbReference>
<proteinExistence type="predicted"/>
<evidence type="ECO:0000313" key="6">
    <source>
        <dbReference type="EMBL" id="GAA4263571.1"/>
    </source>
</evidence>
<evidence type="ECO:0000256" key="2">
    <source>
        <dbReference type="ARBA" id="ARBA00023125"/>
    </source>
</evidence>
<feature type="domain" description="HTH tetR-type" evidence="5">
    <location>
        <begin position="15"/>
        <end position="75"/>
    </location>
</feature>
<dbReference type="PRINTS" id="PR00455">
    <property type="entry name" value="HTHTETR"/>
</dbReference>
<dbReference type="SUPFAM" id="SSF46689">
    <property type="entry name" value="Homeodomain-like"/>
    <property type="match status" value="1"/>
</dbReference>
<accession>A0ABP8DUH2</accession>
<keyword evidence="1" id="KW-0805">Transcription regulation</keyword>
<dbReference type="InterPro" id="IPR041490">
    <property type="entry name" value="KstR2_TetR_C"/>
</dbReference>
<reference evidence="7" key="1">
    <citation type="journal article" date="2019" name="Int. J. Syst. Evol. Microbiol.">
        <title>The Global Catalogue of Microorganisms (GCM) 10K type strain sequencing project: providing services to taxonomists for standard genome sequencing and annotation.</title>
        <authorList>
            <consortium name="The Broad Institute Genomics Platform"/>
            <consortium name="The Broad Institute Genome Sequencing Center for Infectious Disease"/>
            <person name="Wu L."/>
            <person name="Ma J."/>
        </authorList>
    </citation>
    <scope>NUCLEOTIDE SEQUENCE [LARGE SCALE GENOMIC DNA]</scope>
    <source>
        <strain evidence="7">JCM 17441</strain>
    </source>
</reference>
<dbReference type="PANTHER" id="PTHR30055">
    <property type="entry name" value="HTH-TYPE TRANSCRIPTIONAL REGULATOR RUTR"/>
    <property type="match status" value="1"/>
</dbReference>
<protein>
    <submittedName>
        <fullName evidence="6">TetR/AcrR family transcriptional regulator</fullName>
    </submittedName>
</protein>
<evidence type="ECO:0000256" key="3">
    <source>
        <dbReference type="ARBA" id="ARBA00023163"/>
    </source>
</evidence>
<gene>
    <name evidence="6" type="ORF">GCM10022255_109320</name>
</gene>
<keyword evidence="2 4" id="KW-0238">DNA-binding</keyword>
<organism evidence="6 7">
    <name type="scientific">Dactylosporangium darangshiense</name>
    <dbReference type="NCBI Taxonomy" id="579108"/>
    <lineage>
        <taxon>Bacteria</taxon>
        <taxon>Bacillati</taxon>
        <taxon>Actinomycetota</taxon>
        <taxon>Actinomycetes</taxon>
        <taxon>Micromonosporales</taxon>
        <taxon>Micromonosporaceae</taxon>
        <taxon>Dactylosporangium</taxon>
    </lineage>
</organism>
<dbReference type="PROSITE" id="PS50977">
    <property type="entry name" value="HTH_TETR_2"/>
    <property type="match status" value="1"/>
</dbReference>
<evidence type="ECO:0000259" key="5">
    <source>
        <dbReference type="PROSITE" id="PS50977"/>
    </source>
</evidence>
<comment type="caution">
    <text evidence="6">The sequence shown here is derived from an EMBL/GenBank/DDBJ whole genome shotgun (WGS) entry which is preliminary data.</text>
</comment>
<dbReference type="Proteomes" id="UP001500620">
    <property type="component" value="Unassembled WGS sequence"/>
</dbReference>
<evidence type="ECO:0000256" key="4">
    <source>
        <dbReference type="PROSITE-ProRule" id="PRU00335"/>
    </source>
</evidence>
<feature type="DNA-binding region" description="H-T-H motif" evidence="4">
    <location>
        <begin position="38"/>
        <end position="57"/>
    </location>
</feature>
<dbReference type="InterPro" id="IPR050109">
    <property type="entry name" value="HTH-type_TetR-like_transc_reg"/>
</dbReference>
<dbReference type="InterPro" id="IPR001647">
    <property type="entry name" value="HTH_TetR"/>
</dbReference>